<accession>A0ABV6YRX8</accession>
<dbReference type="Pfam" id="PF00072">
    <property type="entry name" value="Response_reg"/>
    <property type="match status" value="1"/>
</dbReference>
<evidence type="ECO:0000256" key="1">
    <source>
        <dbReference type="PROSITE-ProRule" id="PRU00169"/>
    </source>
</evidence>
<dbReference type="InterPro" id="IPR025497">
    <property type="entry name" value="PatA-like_N"/>
</dbReference>
<evidence type="ECO:0000256" key="2">
    <source>
        <dbReference type="SAM" id="MobiDB-lite"/>
    </source>
</evidence>
<dbReference type="PANTHER" id="PTHR36304:SF4">
    <property type="entry name" value="DUF4388 DOMAIN-CONTAINING PROTEIN"/>
    <property type="match status" value="1"/>
</dbReference>
<dbReference type="Pfam" id="PF14332">
    <property type="entry name" value="DUF4388"/>
    <property type="match status" value="1"/>
</dbReference>
<comment type="caution">
    <text evidence="4">The sequence shown here is derived from an EMBL/GenBank/DDBJ whole genome shotgun (WGS) entry which is preliminary data.</text>
</comment>
<organism evidence="4 5">
    <name type="scientific">candidate division CSSED10-310 bacterium</name>
    <dbReference type="NCBI Taxonomy" id="2855610"/>
    <lineage>
        <taxon>Bacteria</taxon>
        <taxon>Bacteria division CSSED10-310</taxon>
    </lineage>
</organism>
<dbReference type="CDD" id="cd00156">
    <property type="entry name" value="REC"/>
    <property type="match status" value="1"/>
</dbReference>
<proteinExistence type="predicted"/>
<evidence type="ECO:0000313" key="4">
    <source>
        <dbReference type="EMBL" id="MFC1848960.1"/>
    </source>
</evidence>
<dbReference type="Gene3D" id="3.40.50.2300">
    <property type="match status" value="1"/>
</dbReference>
<keyword evidence="5" id="KW-1185">Reference proteome</keyword>
<evidence type="ECO:0000259" key="3">
    <source>
        <dbReference type="PROSITE" id="PS50110"/>
    </source>
</evidence>
<dbReference type="InterPro" id="IPR001789">
    <property type="entry name" value="Sig_transdc_resp-reg_receiver"/>
</dbReference>
<protein>
    <submittedName>
        <fullName evidence="4">DUF4388 domain-containing protein</fullName>
    </submittedName>
</protein>
<gene>
    <name evidence="4" type="ORF">ACFL27_02015</name>
</gene>
<dbReference type="EMBL" id="JBHPBY010000014">
    <property type="protein sequence ID" value="MFC1848960.1"/>
    <property type="molecule type" value="Genomic_DNA"/>
</dbReference>
<evidence type="ECO:0000313" key="5">
    <source>
        <dbReference type="Proteomes" id="UP001594351"/>
    </source>
</evidence>
<dbReference type="PANTHER" id="PTHR36304">
    <property type="entry name" value="DOMAIN GTPASE-ACTIVATING PROTEIN, PUTATIVE-RELATED-RELATED"/>
    <property type="match status" value="1"/>
</dbReference>
<reference evidence="4 5" key="1">
    <citation type="submission" date="2024-09" db="EMBL/GenBank/DDBJ databases">
        <title>Laminarin stimulates single cell rates of sulfate reduction while oxygen inhibits transcriptomic activity in coastal marine sediment.</title>
        <authorList>
            <person name="Lindsay M."/>
            <person name="Orcutt B."/>
            <person name="Emerson D."/>
            <person name="Stepanauskas R."/>
            <person name="D'Angelo T."/>
        </authorList>
    </citation>
    <scope>NUCLEOTIDE SEQUENCE [LARGE SCALE GENOMIC DNA]</scope>
    <source>
        <strain evidence="4">SAG AM-311-K15</strain>
    </source>
</reference>
<dbReference type="PROSITE" id="PS50110">
    <property type="entry name" value="RESPONSE_REGULATORY"/>
    <property type="match status" value="1"/>
</dbReference>
<sequence>MSLTGNLEDLALSDIIQIIHLSRKTGTLALNSKTGNGMIIFKEGHIIQASSPIGQQLTTDILLAEDLISHQQIEQAISLQQTQYQQLAMSSILIKLDYISRSVLEDVLKEQIRQDVFHLLQWTEGYFNFEMDNIQPDEIIGPSSDKVVLREGITPQSIFIEAARQEDKKAGTLVDEDTEPLPPSVVEAAEDTIPPEKGLSEPLVSEPREEEQQVKPPVIPPPPENKTTSLVGASKPQDMSVLIVDDERVFLDLVSKNLTHQGFSVFGFTDADEAFQELISMNEQNINPILVSDIILPSSGSEELGGIEFLDKVSQTYPNIPVIILSDQQDPQIRYQAYEHGARNYLYKPDRSALKISEITKEINRFGEEIGLCIKNILRERRRLGDMMVSVTAIKEATKTSPPTEKKEAKSTRELVKMKQIFYELQNPKETSEVILLVLRLASEHLERGILFLIKDEVLQGIGGFGNAMDGEQIISKMHLFNLSLSGESFFHNILETKKMFCDAPPSTPTNDDLFQMIGRSFSQKVVAIPLISEGRVVAIFYGDNGSRMKEIENILGLEIFINQAGIALENALMQKKLKGKLL</sequence>
<name>A0ABV6YRX8_UNCC1</name>
<dbReference type="InterPro" id="IPR011006">
    <property type="entry name" value="CheY-like_superfamily"/>
</dbReference>
<dbReference type="InterPro" id="IPR029016">
    <property type="entry name" value="GAF-like_dom_sf"/>
</dbReference>
<dbReference type="SMART" id="SM00448">
    <property type="entry name" value="REC"/>
    <property type="match status" value="1"/>
</dbReference>
<dbReference type="SUPFAM" id="SSF52172">
    <property type="entry name" value="CheY-like"/>
    <property type="match status" value="1"/>
</dbReference>
<keyword evidence="1" id="KW-0597">Phosphoprotein</keyword>
<feature type="region of interest" description="Disordered" evidence="2">
    <location>
        <begin position="188"/>
        <end position="231"/>
    </location>
</feature>
<dbReference type="Gene3D" id="3.30.450.40">
    <property type="match status" value="1"/>
</dbReference>
<dbReference type="Proteomes" id="UP001594351">
    <property type="component" value="Unassembled WGS sequence"/>
</dbReference>
<feature type="domain" description="Response regulatory" evidence="3">
    <location>
        <begin position="240"/>
        <end position="363"/>
    </location>
</feature>
<feature type="modified residue" description="4-aspartylphosphate" evidence="1">
    <location>
        <position position="293"/>
    </location>
</feature>